<dbReference type="Proteomes" id="UP000824161">
    <property type="component" value="Unassembled WGS sequence"/>
</dbReference>
<dbReference type="InterPro" id="IPR050261">
    <property type="entry name" value="FrsA_esterase"/>
</dbReference>
<gene>
    <name evidence="3" type="ORF">IAC44_02080</name>
</gene>
<keyword evidence="1 3" id="KW-0378">Hydrolase</keyword>
<evidence type="ECO:0000256" key="1">
    <source>
        <dbReference type="ARBA" id="ARBA00022801"/>
    </source>
</evidence>
<organism evidence="3 4">
    <name type="scientific">Candidatus Merdimorpha stercoravium</name>
    <dbReference type="NCBI Taxonomy" id="2840863"/>
    <lineage>
        <taxon>Bacteria</taxon>
        <taxon>Pseudomonadati</taxon>
        <taxon>Bacteroidota</taxon>
        <taxon>Flavobacteriia</taxon>
        <taxon>Flavobacteriales</taxon>
        <taxon>Candidatus Merdimorpha</taxon>
    </lineage>
</organism>
<dbReference type="GO" id="GO:0052689">
    <property type="term" value="F:carboxylic ester hydrolase activity"/>
    <property type="evidence" value="ECO:0007669"/>
    <property type="project" value="UniProtKB-ARBA"/>
</dbReference>
<comment type="caution">
    <text evidence="3">The sequence shown here is derived from an EMBL/GenBank/DDBJ whole genome shotgun (WGS) entry which is preliminary data.</text>
</comment>
<evidence type="ECO:0000313" key="4">
    <source>
        <dbReference type="Proteomes" id="UP000824161"/>
    </source>
</evidence>
<dbReference type="PANTHER" id="PTHR22946:SF9">
    <property type="entry name" value="POLYKETIDE TRANSFERASE AF380"/>
    <property type="match status" value="1"/>
</dbReference>
<reference evidence="3" key="2">
    <citation type="journal article" date="2021" name="PeerJ">
        <title>Extensive microbial diversity within the chicken gut microbiome revealed by metagenomics and culture.</title>
        <authorList>
            <person name="Gilroy R."/>
            <person name="Ravi A."/>
            <person name="Getino M."/>
            <person name="Pursley I."/>
            <person name="Horton D.L."/>
            <person name="Alikhan N.F."/>
            <person name="Baker D."/>
            <person name="Gharbi K."/>
            <person name="Hall N."/>
            <person name="Watson M."/>
            <person name="Adriaenssens E.M."/>
            <person name="Foster-Nyarko E."/>
            <person name="Jarju S."/>
            <person name="Secka A."/>
            <person name="Antonio M."/>
            <person name="Oren A."/>
            <person name="Chaudhuri R.R."/>
            <person name="La Ragione R."/>
            <person name="Hildebrand F."/>
            <person name="Pallen M.J."/>
        </authorList>
    </citation>
    <scope>NUCLEOTIDE SEQUENCE</scope>
    <source>
        <strain evidence="3">1383</strain>
    </source>
</reference>
<reference evidence="3" key="1">
    <citation type="submission" date="2020-10" db="EMBL/GenBank/DDBJ databases">
        <authorList>
            <person name="Gilroy R."/>
        </authorList>
    </citation>
    <scope>NUCLEOTIDE SEQUENCE</scope>
    <source>
        <strain evidence="3">1383</strain>
    </source>
</reference>
<dbReference type="InterPro" id="IPR029058">
    <property type="entry name" value="AB_hydrolase_fold"/>
</dbReference>
<sequence>MKKAILFLCLLCCAIPPAKGIRPDRTYVRLPEHLGLIYKTLDVRTQDGYRIQTWFFPAQEAPGADAGSATPLAYRTLDDEKRPTILICNGDAGNMSYYQLFLAVQFTSRGYNVATFDWRGFGASDPFPMDPDYLCYTEMLEDYRAVIRQVSAQPEVLSGGIFLLGWSTGAYLSMISAEGDPSVKGCILRGVPTSFEQVIPILQQAVGKDSTQLLVPEDFPVGKMPLALADTFDKDILIVVGQDDERTPVWMAEDIFEALPDGIEKELWVVPGAKHGGMEAPEVLCPEEFVRRTVRFVERSLSEGD</sequence>
<dbReference type="PANTHER" id="PTHR22946">
    <property type="entry name" value="DIENELACTONE HYDROLASE DOMAIN-CONTAINING PROTEIN-RELATED"/>
    <property type="match status" value="1"/>
</dbReference>
<protein>
    <submittedName>
        <fullName evidence="3">Alpha/beta fold hydrolase</fullName>
    </submittedName>
</protein>
<dbReference type="SUPFAM" id="SSF53474">
    <property type="entry name" value="alpha/beta-Hydrolases"/>
    <property type="match status" value="1"/>
</dbReference>
<feature type="domain" description="Serine aminopeptidase S33" evidence="2">
    <location>
        <begin position="80"/>
        <end position="190"/>
    </location>
</feature>
<evidence type="ECO:0000259" key="2">
    <source>
        <dbReference type="Pfam" id="PF12146"/>
    </source>
</evidence>
<dbReference type="Pfam" id="PF12146">
    <property type="entry name" value="Hydrolase_4"/>
    <property type="match status" value="1"/>
</dbReference>
<evidence type="ECO:0000313" key="3">
    <source>
        <dbReference type="EMBL" id="HIT97607.1"/>
    </source>
</evidence>
<dbReference type="Gene3D" id="3.40.50.1820">
    <property type="entry name" value="alpha/beta hydrolase"/>
    <property type="match status" value="1"/>
</dbReference>
<accession>A0A9D1KT53</accession>
<dbReference type="InterPro" id="IPR022742">
    <property type="entry name" value="Hydrolase_4"/>
</dbReference>
<dbReference type="EMBL" id="DVLY01000048">
    <property type="protein sequence ID" value="HIT97607.1"/>
    <property type="molecule type" value="Genomic_DNA"/>
</dbReference>
<dbReference type="AlphaFoldDB" id="A0A9D1KT53"/>
<name>A0A9D1KT53_9FLAO</name>
<proteinExistence type="predicted"/>